<dbReference type="Pfam" id="PF13487">
    <property type="entry name" value="HD_5"/>
    <property type="match status" value="1"/>
</dbReference>
<keyword evidence="2" id="KW-0378">Hydrolase</keyword>
<organism evidence="2 3">
    <name type="scientific">Vibrio vulnificus</name>
    <dbReference type="NCBI Taxonomy" id="672"/>
    <lineage>
        <taxon>Bacteria</taxon>
        <taxon>Pseudomonadati</taxon>
        <taxon>Pseudomonadota</taxon>
        <taxon>Gammaproteobacteria</taxon>
        <taxon>Vibrionales</taxon>
        <taxon>Vibrionaceae</taxon>
        <taxon>Vibrio</taxon>
    </lineage>
</organism>
<comment type="caution">
    <text evidence="2">The sequence shown here is derived from an EMBL/GenBank/DDBJ whole genome shotgun (WGS) entry which is preliminary data.</text>
</comment>
<dbReference type="PROSITE" id="PS51832">
    <property type="entry name" value="HD_GYP"/>
    <property type="match status" value="1"/>
</dbReference>
<dbReference type="SUPFAM" id="SSF109604">
    <property type="entry name" value="HD-domain/PDEase-like"/>
    <property type="match status" value="1"/>
</dbReference>
<dbReference type="RefSeq" id="WP_103199688.1">
    <property type="nucleotide sequence ID" value="NZ_PDGH01000026.1"/>
</dbReference>
<dbReference type="PANTHER" id="PTHR45228:SF8">
    <property type="entry name" value="TWO-COMPONENT RESPONSE REGULATOR-RELATED"/>
    <property type="match status" value="1"/>
</dbReference>
<dbReference type="InterPro" id="IPR003607">
    <property type="entry name" value="HD/PDEase_dom"/>
</dbReference>
<evidence type="ECO:0000313" key="3">
    <source>
        <dbReference type="Proteomes" id="UP000237466"/>
    </source>
</evidence>
<accession>A0A2S3R7W4</accession>
<dbReference type="GO" id="GO:0008081">
    <property type="term" value="F:phosphoric diester hydrolase activity"/>
    <property type="evidence" value="ECO:0007669"/>
    <property type="project" value="UniProtKB-ARBA"/>
</dbReference>
<evidence type="ECO:0000259" key="1">
    <source>
        <dbReference type="PROSITE" id="PS51832"/>
    </source>
</evidence>
<protein>
    <submittedName>
        <fullName evidence="2">Phosphohydrolase</fullName>
    </submittedName>
</protein>
<dbReference type="InterPro" id="IPR052020">
    <property type="entry name" value="Cyclic_di-GMP/3'3'-cGAMP_PDE"/>
</dbReference>
<gene>
    <name evidence="2" type="ORF">CRN52_01615</name>
</gene>
<dbReference type="InterPro" id="IPR037522">
    <property type="entry name" value="HD_GYP_dom"/>
</dbReference>
<reference evidence="2 3" key="1">
    <citation type="journal article" date="2018" name="Front. Microbiol.">
        <title>Phylogeny of Vibrio vulnificus from the Analysis of the Core-Genome: Implications for Intra-Species Taxonomy.</title>
        <authorList>
            <person name="Roig F.J."/>
            <person name="Gonzalez-Candelas F."/>
            <person name="Sanjuan E."/>
            <person name="Fouz B."/>
            <person name="Feil E.J."/>
            <person name="Llorens C."/>
            <person name="Baker-Austin C."/>
            <person name="Oliver J.D."/>
            <person name="Danin-Poleg Y."/>
            <person name="Gibas C.J."/>
            <person name="Kashi Y."/>
            <person name="Gulig P.A."/>
            <person name="Morrison S.S."/>
            <person name="Amaro C."/>
        </authorList>
    </citation>
    <scope>NUCLEOTIDE SEQUENCE [LARGE SCALE GENOMIC DNA]</scope>
    <source>
        <strain evidence="2 3">CECT4608</strain>
    </source>
</reference>
<dbReference type="Gene3D" id="1.10.3210.10">
    <property type="entry name" value="Hypothetical protein af1432"/>
    <property type="match status" value="1"/>
</dbReference>
<dbReference type="CDD" id="cd00077">
    <property type="entry name" value="HDc"/>
    <property type="match status" value="1"/>
</dbReference>
<proteinExistence type="predicted"/>
<dbReference type="PANTHER" id="PTHR45228">
    <property type="entry name" value="CYCLIC DI-GMP PHOSPHODIESTERASE TM_0186-RELATED"/>
    <property type="match status" value="1"/>
</dbReference>
<dbReference type="SMART" id="SM00471">
    <property type="entry name" value="HDc"/>
    <property type="match status" value="1"/>
</dbReference>
<sequence length="294" mass="32880">MSLWKNLFAPRATDKEQLLESLLILAWVVEAKDPYTGGHLWRVSKYANLIAKALDLDEKTVARVTLGGFLHDLGKISVPDNILTKQGPLTDEEYSVIKTHPTEGVRLIFNHPLSAIVIESIGLHHERFDGKGYPNGMARDAIPIEAKIVSICDAFDAMTSQRSYRSAMSKEKALAIIQDNLGTQFDPTVGERFIELGNRSKFDEIILHSDDHIPLHNCPTCGPTITQYRSDKVGSTLHCPVCLSQVELINEGQKINIKPTMNTVSKDQKREPDYQLIKNVIVQTIKNTPIEDLL</sequence>
<name>A0A2S3R7W4_VIBVL</name>
<evidence type="ECO:0000313" key="2">
    <source>
        <dbReference type="EMBL" id="POB49766.1"/>
    </source>
</evidence>
<dbReference type="EMBL" id="PDGH01000026">
    <property type="protein sequence ID" value="POB49766.1"/>
    <property type="molecule type" value="Genomic_DNA"/>
</dbReference>
<dbReference type="AlphaFoldDB" id="A0A2S3R7W4"/>
<dbReference type="Proteomes" id="UP000237466">
    <property type="component" value="Unassembled WGS sequence"/>
</dbReference>
<feature type="domain" description="HD-GYP" evidence="1">
    <location>
        <begin position="14"/>
        <end position="209"/>
    </location>
</feature>